<feature type="region of interest" description="Disordered" evidence="1">
    <location>
        <begin position="372"/>
        <end position="414"/>
    </location>
</feature>
<proteinExistence type="predicted"/>
<keyword evidence="5" id="KW-1185">Reference proteome</keyword>
<dbReference type="EMBL" id="CAMGYJ010000009">
    <property type="protein sequence ID" value="CAI0543153.1"/>
    <property type="molecule type" value="Genomic_DNA"/>
</dbReference>
<feature type="compositionally biased region" description="Low complexity" evidence="1">
    <location>
        <begin position="284"/>
        <end position="298"/>
    </location>
</feature>
<name>A0AAV0QFV9_9ROSI</name>
<dbReference type="PANTHER" id="PTHR31928">
    <property type="entry name" value="EXPRESSED PROTEIN"/>
    <property type="match status" value="1"/>
</dbReference>
<sequence length="714" mass="76662">MATLTPGILLKLLQTMNSATRVTGDHRSPLLQVTGIVPALAGATDLSPNHGFYVQLSDSLNSTYVSLSDRDTDLILSNRLQLGQFVHIDRLDSDSPVPRVCGIRPIAGRHAFVGTPEPLVARISSSSRKEFVIQPVESASDSSIAPYLSSRNSDDSAKGDDGRKFEKSVRTAAVRTPLAPRDNVQAGNAEENNKERVLPQRFSSPAGAKRSVSAGRKNVSAEKRDPSPAGKLGKRSSSPAPSKCVVPSLAAAREENRRVAREPAIIVPSRYRQPSPTTGRRQASPNPRRLSLSPGRRLSGVKDSAGKKKIAAIVAGISRVSEALVGSGKSSRKSWDETPPQAAAVAELREKNEVKKKVDRNSILRTQAALSRRLSDAGRHSNHDDDEDDDCSSIEKGKLNSPGGSTDSEKPAGGAIGFTVHEKKWTDGTVPFDAVSADLALLGKEAIQRRILASTAAAEALEEAIATESIIRSLSIFSDLSSSSKSKPGNPLPTIDRFMSLYDDVQKYTQTAQSVATSHSSPDHEAIPPTQHSKAASLWVEAALSTDLEIVSVLNRNSTTNTTTSADHHHHRPSNSPSLPRSGSKRQSVKGNSSSPSSLSSPNDRARVGVERGGAWRRGCGMSETVEMGKKVECEMEVWFVRFVEEALDAGFRALGGDVPLEASSIAAILSQLKRVNGWLDKVAGKGEKAMIEKIEKLKRKIYGFVIQHVGTTF</sequence>
<dbReference type="InterPro" id="IPR049172">
    <property type="entry name" value="DUF6857_pln"/>
</dbReference>
<evidence type="ECO:0000259" key="3">
    <source>
        <dbReference type="Pfam" id="PF21647"/>
    </source>
</evidence>
<feature type="region of interest" description="Disordered" evidence="1">
    <location>
        <begin position="512"/>
        <end position="533"/>
    </location>
</feature>
<feature type="compositionally biased region" description="Low complexity" evidence="1">
    <location>
        <begin position="593"/>
        <end position="602"/>
    </location>
</feature>
<dbReference type="PANTHER" id="PTHR31928:SF3">
    <property type="entry name" value="EXPRESSED PROTEIN"/>
    <property type="match status" value="1"/>
</dbReference>
<comment type="caution">
    <text evidence="4">The sequence shown here is derived from an EMBL/GenBank/DDBJ whole genome shotgun (WGS) entry which is preliminary data.</text>
</comment>
<accession>A0AAV0QFV9</accession>
<feature type="compositionally biased region" description="Polar residues" evidence="1">
    <location>
        <begin position="272"/>
        <end position="283"/>
    </location>
</feature>
<dbReference type="InterPro" id="IPR048297">
    <property type="entry name" value="DUF936_dom_pln"/>
</dbReference>
<gene>
    <name evidence="4" type="ORF">LITE_LOCUS42742</name>
</gene>
<dbReference type="Pfam" id="PF21647">
    <property type="entry name" value="DUF6857"/>
    <property type="match status" value="1"/>
</dbReference>
<dbReference type="Pfam" id="PF06075">
    <property type="entry name" value="DUF936"/>
    <property type="match status" value="1"/>
</dbReference>
<dbReference type="InterPro" id="IPR010341">
    <property type="entry name" value="DUF936_pln"/>
</dbReference>
<feature type="compositionally biased region" description="Basic and acidic residues" evidence="1">
    <location>
        <begin position="152"/>
        <end position="169"/>
    </location>
</feature>
<dbReference type="AlphaFoldDB" id="A0AAV0QFV9"/>
<feature type="domain" description="DUF6857" evidence="3">
    <location>
        <begin position="419"/>
        <end position="714"/>
    </location>
</feature>
<evidence type="ECO:0000313" key="5">
    <source>
        <dbReference type="Proteomes" id="UP001154282"/>
    </source>
</evidence>
<evidence type="ECO:0000313" key="4">
    <source>
        <dbReference type="EMBL" id="CAI0543153.1"/>
    </source>
</evidence>
<reference evidence="4" key="1">
    <citation type="submission" date="2022-08" db="EMBL/GenBank/DDBJ databases">
        <authorList>
            <person name="Gutierrez-Valencia J."/>
        </authorList>
    </citation>
    <scope>NUCLEOTIDE SEQUENCE</scope>
</reference>
<organism evidence="4 5">
    <name type="scientific">Linum tenue</name>
    <dbReference type="NCBI Taxonomy" id="586396"/>
    <lineage>
        <taxon>Eukaryota</taxon>
        <taxon>Viridiplantae</taxon>
        <taxon>Streptophyta</taxon>
        <taxon>Embryophyta</taxon>
        <taxon>Tracheophyta</taxon>
        <taxon>Spermatophyta</taxon>
        <taxon>Magnoliopsida</taxon>
        <taxon>eudicotyledons</taxon>
        <taxon>Gunneridae</taxon>
        <taxon>Pentapetalae</taxon>
        <taxon>rosids</taxon>
        <taxon>fabids</taxon>
        <taxon>Malpighiales</taxon>
        <taxon>Linaceae</taxon>
        <taxon>Linum</taxon>
    </lineage>
</organism>
<feature type="compositionally biased region" description="Basic and acidic residues" evidence="1">
    <location>
        <begin position="252"/>
        <end position="261"/>
    </location>
</feature>
<evidence type="ECO:0000256" key="1">
    <source>
        <dbReference type="SAM" id="MobiDB-lite"/>
    </source>
</evidence>
<evidence type="ECO:0000259" key="2">
    <source>
        <dbReference type="Pfam" id="PF06075"/>
    </source>
</evidence>
<feature type="domain" description="DUF936" evidence="2">
    <location>
        <begin position="4"/>
        <end position="121"/>
    </location>
</feature>
<protein>
    <submittedName>
        <fullName evidence="4">Uncharacterized protein</fullName>
    </submittedName>
</protein>
<feature type="region of interest" description="Disordered" evidence="1">
    <location>
        <begin position="143"/>
        <end position="307"/>
    </location>
</feature>
<feature type="region of interest" description="Disordered" evidence="1">
    <location>
        <begin position="559"/>
        <end position="612"/>
    </location>
</feature>
<dbReference type="Proteomes" id="UP001154282">
    <property type="component" value="Unassembled WGS sequence"/>
</dbReference>
<feature type="compositionally biased region" description="Basic and acidic residues" evidence="1">
    <location>
        <begin position="373"/>
        <end position="383"/>
    </location>
</feature>